<evidence type="ECO:0000259" key="1">
    <source>
        <dbReference type="PROSITE" id="PS51857"/>
    </source>
</evidence>
<keyword evidence="3" id="KW-1185">Reference proteome</keyword>
<sequence>MADQAVATRYLGTVSAKRKAFGFIRAAELPLDVFFHSASCSDFDDLAVGDAVEFAVEQQPGGKKAAVGVCKASKAAPDLQSVQDASHIGLVATDTAVARLSSGYLRYMDQQGAVQHLTFSVQDFAAEVNSIARGQPVRFQVLIDRRQQLLQAKQAESGGAAGTSSKHAFMRATQLRPLSTEEQALLTPLQQKQLLVLEALADTFDSAGVKLQQQGVLPAALAVSMLAAACPSWCHPHTLQTCLSCSMQASKAWHYFAGGGGL</sequence>
<gene>
    <name evidence="2" type="ORF">OEZ85_010851</name>
</gene>
<organism evidence="2 3">
    <name type="scientific">Tetradesmus obliquus</name>
    <name type="common">Green alga</name>
    <name type="synonym">Acutodesmus obliquus</name>
    <dbReference type="NCBI Taxonomy" id="3088"/>
    <lineage>
        <taxon>Eukaryota</taxon>
        <taxon>Viridiplantae</taxon>
        <taxon>Chlorophyta</taxon>
        <taxon>core chlorophytes</taxon>
        <taxon>Chlorophyceae</taxon>
        <taxon>CS clade</taxon>
        <taxon>Sphaeropleales</taxon>
        <taxon>Scenedesmaceae</taxon>
        <taxon>Tetradesmus</taxon>
    </lineage>
</organism>
<dbReference type="Gene3D" id="2.40.50.140">
    <property type="entry name" value="Nucleic acid-binding proteins"/>
    <property type="match status" value="1"/>
</dbReference>
<name>A0ABY8TQT4_TETOB</name>
<dbReference type="Proteomes" id="UP001244341">
    <property type="component" value="Chromosome 2b"/>
</dbReference>
<accession>A0ABY8TQT4</accession>
<dbReference type="PROSITE" id="PS51857">
    <property type="entry name" value="CSD_2"/>
    <property type="match status" value="1"/>
</dbReference>
<dbReference type="InterPro" id="IPR002059">
    <property type="entry name" value="CSP_DNA-bd"/>
</dbReference>
<dbReference type="SUPFAM" id="SSF50249">
    <property type="entry name" value="Nucleic acid-binding proteins"/>
    <property type="match status" value="1"/>
</dbReference>
<dbReference type="InterPro" id="IPR011129">
    <property type="entry name" value="CSD"/>
</dbReference>
<reference evidence="2 3" key="1">
    <citation type="submission" date="2023-05" db="EMBL/GenBank/DDBJ databases">
        <title>A 100% complete, gapless, phased diploid assembly of the Scenedesmus obliquus UTEX 3031 genome.</title>
        <authorList>
            <person name="Biondi T.C."/>
            <person name="Hanschen E.R."/>
            <person name="Kwon T."/>
            <person name="Eng W."/>
            <person name="Kruse C.P.S."/>
            <person name="Koehler S.I."/>
            <person name="Kunde Y."/>
            <person name="Gleasner C.D."/>
            <person name="You Mak K.T."/>
            <person name="Polle J."/>
            <person name="Hovde B.T."/>
            <person name="Starkenburg S.R."/>
        </authorList>
    </citation>
    <scope>NUCLEOTIDE SEQUENCE [LARGE SCALE GENOMIC DNA]</scope>
    <source>
        <strain evidence="2 3">DOE0152z</strain>
    </source>
</reference>
<evidence type="ECO:0000313" key="3">
    <source>
        <dbReference type="Proteomes" id="UP001244341"/>
    </source>
</evidence>
<dbReference type="Pfam" id="PF00313">
    <property type="entry name" value="CSD"/>
    <property type="match status" value="1"/>
</dbReference>
<dbReference type="EMBL" id="CP126209">
    <property type="protein sequence ID" value="WIA10671.1"/>
    <property type="molecule type" value="Genomic_DNA"/>
</dbReference>
<dbReference type="CDD" id="cd04458">
    <property type="entry name" value="CSP_CDS"/>
    <property type="match status" value="1"/>
</dbReference>
<proteinExistence type="predicted"/>
<evidence type="ECO:0000313" key="2">
    <source>
        <dbReference type="EMBL" id="WIA10671.1"/>
    </source>
</evidence>
<feature type="domain" description="CSD" evidence="1">
    <location>
        <begin position="9"/>
        <end position="71"/>
    </location>
</feature>
<dbReference type="InterPro" id="IPR012340">
    <property type="entry name" value="NA-bd_OB-fold"/>
</dbReference>
<dbReference type="SMART" id="SM00357">
    <property type="entry name" value="CSP"/>
    <property type="match status" value="1"/>
</dbReference>
<protein>
    <recommendedName>
        <fullName evidence="1">CSD domain-containing protein</fullName>
    </recommendedName>
</protein>